<dbReference type="PANTHER" id="PTHR37735:SF1">
    <property type="entry name" value="OS08G0567000 PROTEIN"/>
    <property type="match status" value="1"/>
</dbReference>
<dbReference type="GO" id="GO:0012505">
    <property type="term" value="C:endomembrane system"/>
    <property type="evidence" value="ECO:0007669"/>
    <property type="project" value="TreeGrafter"/>
</dbReference>
<dbReference type="SUPFAM" id="SSF57938">
    <property type="entry name" value="DnaJ/Hsp40 cysteine-rich domain"/>
    <property type="match status" value="1"/>
</dbReference>
<dbReference type="GO" id="GO:0140096">
    <property type="term" value="F:catalytic activity, acting on a protein"/>
    <property type="evidence" value="ECO:0007669"/>
    <property type="project" value="UniProtKB-ARBA"/>
</dbReference>
<dbReference type="PANTHER" id="PTHR37735">
    <property type="entry name" value="OS08G0567000 PROTEIN"/>
    <property type="match status" value="1"/>
</dbReference>
<dbReference type="InterPro" id="IPR036365">
    <property type="entry name" value="PGBD-like_sf"/>
</dbReference>
<evidence type="ECO:0000313" key="5">
    <source>
        <dbReference type="EMBL" id="KAJ7009969.1"/>
    </source>
</evidence>
<dbReference type="Pfam" id="PF01471">
    <property type="entry name" value="PG_binding_1"/>
    <property type="match status" value="1"/>
</dbReference>
<dbReference type="InterPro" id="IPR036410">
    <property type="entry name" value="HSP_DnaJ_Cys-rich_dom_sf"/>
</dbReference>
<keyword evidence="6" id="KW-1185">Reference proteome</keyword>
<organism evidence="5 6">
    <name type="scientific">Populus alba x Populus x berolinensis</name>
    <dbReference type="NCBI Taxonomy" id="444605"/>
    <lineage>
        <taxon>Eukaryota</taxon>
        <taxon>Viridiplantae</taxon>
        <taxon>Streptophyta</taxon>
        <taxon>Embryophyta</taxon>
        <taxon>Tracheophyta</taxon>
        <taxon>Spermatophyta</taxon>
        <taxon>Magnoliopsida</taxon>
        <taxon>eudicotyledons</taxon>
        <taxon>Gunneridae</taxon>
        <taxon>Pentapetalae</taxon>
        <taxon>rosids</taxon>
        <taxon>fabids</taxon>
        <taxon>Malpighiales</taxon>
        <taxon>Salicaceae</taxon>
        <taxon>Saliceae</taxon>
        <taxon>Populus</taxon>
    </lineage>
</organism>
<dbReference type="InterPro" id="IPR056696">
    <property type="entry name" value="DUF7794"/>
</dbReference>
<feature type="coiled-coil region" evidence="1">
    <location>
        <begin position="497"/>
        <end position="524"/>
    </location>
</feature>
<dbReference type="EMBL" id="JAQIZT010000001">
    <property type="protein sequence ID" value="KAJ7009969.1"/>
    <property type="molecule type" value="Genomic_DNA"/>
</dbReference>
<feature type="transmembrane region" description="Helical" evidence="2">
    <location>
        <begin position="369"/>
        <end position="399"/>
    </location>
</feature>
<dbReference type="Proteomes" id="UP001164929">
    <property type="component" value="Chromosome 1"/>
</dbReference>
<keyword evidence="2" id="KW-1133">Transmembrane helix</keyword>
<accession>A0AAD6WGW4</accession>
<dbReference type="Pfam" id="PF25070">
    <property type="entry name" value="DUF7794"/>
    <property type="match status" value="1"/>
</dbReference>
<dbReference type="Gene3D" id="1.10.101.10">
    <property type="entry name" value="PGBD-like superfamily/PGBD"/>
    <property type="match status" value="1"/>
</dbReference>
<dbReference type="SUPFAM" id="SSF47090">
    <property type="entry name" value="PGBD-like"/>
    <property type="match status" value="1"/>
</dbReference>
<evidence type="ECO:0000256" key="1">
    <source>
        <dbReference type="SAM" id="Coils"/>
    </source>
</evidence>
<feature type="domain" description="DUF7794" evidence="4">
    <location>
        <begin position="61"/>
        <end position="324"/>
    </location>
</feature>
<comment type="caution">
    <text evidence="5">The sequence shown here is derived from an EMBL/GenBank/DDBJ whole genome shotgun (WGS) entry which is preliminary data.</text>
</comment>
<feature type="domain" description="Peptidoglycan binding-like" evidence="3">
    <location>
        <begin position="592"/>
        <end position="650"/>
    </location>
</feature>
<sequence>MTRSGVRVKVINEISRRPLSFPDTTDLSFSPSGQMDFQLRSILHLFVIFSLFFSLAEAETAGSVFFIDSQTRQYLRTPSPNDGVQSMSLQEVGAAVSVLLGFAPSDALSAASSSKLNEVLMPTPFNRPRAVFMLEVTGGEEIPSMAEQANAMFNGAFKSKIVLGSDKAGIQLPGEEVSVVSLDEELADFTDKEISDFASWLGGSYVVDPLEAWNGELAIPLTSGATTSFHMSKKANREFIASLLALFRNSRRAVEMHEDLSQSTQPPAELLKGCFDGLKALGKQYGPEGAAQKGLELLLTTLSKMFDSLQTAYKGQIAGVILFNTAPASESETMLDIMLTSRPSARWLEETKTPSIGTIAEVALVRMTLAWITGIVLIIATLLGSGFFFLSLPFSFILYPRNLIIIIMRMSSSSFPLSLNPKPFHPHKQSHSTPSPLQFSKHTTVLPLSRSTLSKPHYICFSSNPDREESLWLREEQRWLREEERWLREEKRWSRDRESLLAQIQSLKLQIEALENRISVLQGGEDTVAKVGLLLQVLKDKNNNNLIAESGSSARPLVLEENVVEEQKEVIDRVLEEKKEKERKTLRKGSEGEQVKEMQDALQKLGFYSGEEDMEYSSFSSGTERAVKTWQASLGASEDGIMTTELLKRLYMEQHIDAPISSINETQKGSAQTVPAEEGADGAAVTSVTEISEIHQKVVKEEVTEVEVSHHRVFLLGENRWEEPSRLNGRKKQVSGSKTKDSSKQCLTCRGEGRLLCTECDGTGEPNVEPQFLEWVDEGANCPYCEGQGYTICDVCEGKTTI</sequence>
<evidence type="ECO:0000313" key="6">
    <source>
        <dbReference type="Proteomes" id="UP001164929"/>
    </source>
</evidence>
<evidence type="ECO:0000259" key="4">
    <source>
        <dbReference type="Pfam" id="PF25070"/>
    </source>
</evidence>
<feature type="transmembrane region" description="Helical" evidence="2">
    <location>
        <begin position="42"/>
        <end position="67"/>
    </location>
</feature>
<keyword evidence="2" id="KW-0472">Membrane</keyword>
<dbReference type="InterPro" id="IPR036366">
    <property type="entry name" value="PGBDSf"/>
</dbReference>
<dbReference type="AlphaFoldDB" id="A0AAD6WGW4"/>
<reference evidence="5 6" key="1">
    <citation type="journal article" date="2023" name="Mol. Ecol. Resour.">
        <title>Chromosome-level genome assembly of a triploid poplar Populus alba 'Berolinensis'.</title>
        <authorList>
            <person name="Chen S."/>
            <person name="Yu Y."/>
            <person name="Wang X."/>
            <person name="Wang S."/>
            <person name="Zhang T."/>
            <person name="Zhou Y."/>
            <person name="He R."/>
            <person name="Meng N."/>
            <person name="Wang Y."/>
            <person name="Liu W."/>
            <person name="Liu Z."/>
            <person name="Liu J."/>
            <person name="Guo Q."/>
            <person name="Huang H."/>
            <person name="Sederoff R.R."/>
            <person name="Wang G."/>
            <person name="Qu G."/>
            <person name="Chen S."/>
        </authorList>
    </citation>
    <scope>NUCLEOTIDE SEQUENCE [LARGE SCALE GENOMIC DNA]</scope>
    <source>
        <strain evidence="5">SC-2020</strain>
    </source>
</reference>
<evidence type="ECO:0000256" key="2">
    <source>
        <dbReference type="SAM" id="Phobius"/>
    </source>
</evidence>
<dbReference type="InterPro" id="IPR002477">
    <property type="entry name" value="Peptidoglycan-bd-like"/>
</dbReference>
<evidence type="ECO:0000259" key="3">
    <source>
        <dbReference type="Pfam" id="PF01471"/>
    </source>
</evidence>
<keyword evidence="1" id="KW-0175">Coiled coil</keyword>
<protein>
    <submittedName>
        <fullName evidence="5">Type 1 membrane protein</fullName>
    </submittedName>
</protein>
<proteinExistence type="predicted"/>
<keyword evidence="2" id="KW-0812">Transmembrane</keyword>
<gene>
    <name evidence="5" type="ORF">NC653_000626</name>
</gene>
<name>A0AAD6WGW4_9ROSI</name>